<evidence type="ECO:0000313" key="5">
    <source>
        <dbReference type="Proteomes" id="UP000241690"/>
    </source>
</evidence>
<dbReference type="AlphaFoldDB" id="A0A2T3ZUI3"/>
<feature type="region of interest" description="Disordered" evidence="2">
    <location>
        <begin position="675"/>
        <end position="713"/>
    </location>
</feature>
<feature type="region of interest" description="Disordered" evidence="2">
    <location>
        <begin position="510"/>
        <end position="547"/>
    </location>
</feature>
<dbReference type="Pfam" id="PF01048">
    <property type="entry name" value="PNP_UDP_1"/>
    <property type="match status" value="1"/>
</dbReference>
<feature type="compositionally biased region" description="Polar residues" evidence="2">
    <location>
        <begin position="387"/>
        <end position="398"/>
    </location>
</feature>
<reference evidence="4 5" key="1">
    <citation type="submission" date="2016-07" db="EMBL/GenBank/DDBJ databases">
        <title>Multiple horizontal gene transfer events from other fungi enriched the ability of initially mycotrophic Trichoderma (Ascomycota) to feed on dead plant biomass.</title>
        <authorList>
            <consortium name="DOE Joint Genome Institute"/>
            <person name="Aerts A."/>
            <person name="Atanasova L."/>
            <person name="Chenthamara K."/>
            <person name="Zhang J."/>
            <person name="Grujic M."/>
            <person name="Henrissat B."/>
            <person name="Kuo A."/>
            <person name="Salamov A."/>
            <person name="Lipzen A."/>
            <person name="Labutti K."/>
            <person name="Barry K."/>
            <person name="Miao Y."/>
            <person name="Rahimi M.J."/>
            <person name="Shen Q."/>
            <person name="Grigoriev I.V."/>
            <person name="Kubicek C.P."/>
            <person name="Druzhinina I.S."/>
        </authorList>
    </citation>
    <scope>NUCLEOTIDE SEQUENCE [LARGE SCALE GENOMIC DNA]</scope>
    <source>
        <strain evidence="4 5">CBS 226.95</strain>
    </source>
</reference>
<dbReference type="STRING" id="983964.A0A2T3ZUI3"/>
<feature type="compositionally biased region" description="Polar residues" evidence="2">
    <location>
        <begin position="582"/>
        <end position="602"/>
    </location>
</feature>
<dbReference type="Gene3D" id="3.40.50.1580">
    <property type="entry name" value="Nucleoside phosphorylase domain"/>
    <property type="match status" value="1"/>
</dbReference>
<evidence type="ECO:0000259" key="3">
    <source>
        <dbReference type="Pfam" id="PF01048"/>
    </source>
</evidence>
<dbReference type="Pfam" id="PF12796">
    <property type="entry name" value="Ank_2"/>
    <property type="match status" value="1"/>
</dbReference>
<dbReference type="PANTHER" id="PTHR46082:SF11">
    <property type="entry name" value="AAA+ ATPASE DOMAIN-CONTAINING PROTEIN-RELATED"/>
    <property type="match status" value="1"/>
</dbReference>
<dbReference type="RefSeq" id="XP_024768153.1">
    <property type="nucleotide sequence ID" value="XM_024912936.1"/>
</dbReference>
<dbReference type="InterPro" id="IPR000845">
    <property type="entry name" value="Nucleoside_phosphorylase_d"/>
</dbReference>
<dbReference type="PROSITE" id="PS50297">
    <property type="entry name" value="ANK_REP_REGION"/>
    <property type="match status" value="1"/>
</dbReference>
<sequence length="807" mass="88499">MSQSQYTYEDYTIGWVCALPNEQAAALFMLDERHEDLVNPSNDQNAYTLGSIGKHKVVIAGLPKGRYGNNSSATVATRMISTFPNIRVGLMVGIGGGIPEKTRLGDVVISCPSGTEPGVVQWDMGKAEHGGQFKRTGSLAPPPTALLTALGKFEADQITSRAKMLSYLDGLKSMPTVPRSFLKSDSLKDVLFDPTYAHVKGEDCSRCDEKKLVQRKTREDDMVIHCGLIASGNQVIKDAVLRDKLYQMFDKNVLCVEMEAAGLMNDFPCIVIRGICDYADSHKDDKWQDHAAAVAAACAKAFLAVVPASEVDKLQRVQVSITPSVLQGAKSLVAGWWGDKQNTLSTPAASSPTSEPEDTKKDESQKTLALETIPSTDTNTPSTDTNVDSMSTEPNSGSRSREASPDRSIPTQKSLESLLQEAPALLTKMVQEGQVERALDALITSLNNLRIPQRDISTPRNVVPPNVVPPKVVSQDPGWNVFPQTPPMSPQSTAWTVSANNGSVQDTHGLGSRNGTYIPAQPPRSQSWPPSGDSGYVQDPRGYGSRRGSYVTSQPLPAYYGNVSPSVYHSQAECGNPSFIRSQTYPNDRRFNQPSTYQTTQYPDYGRNAYDVDHRVLQTKYYPKPPLWIPNPQNNSIRDGYYEGTHQQEYNARMNVPGYASDVSSNGYQFTEPQRQTRYSELPTNNDIPQQQNSANLNAGRGYPGTAHSSISPTRQNEILSGGLFSQIKKGDAAAVKRLLEQGADIEKTNVDGLTPLWCAVQLGKCDVIQVLLDKKADIESLNTRGQNILEWAVENREQKIIDMLFP</sequence>
<dbReference type="PROSITE" id="PS50088">
    <property type="entry name" value="ANK_REPEAT"/>
    <property type="match status" value="1"/>
</dbReference>
<feature type="repeat" description="ANK" evidence="1">
    <location>
        <begin position="752"/>
        <end position="784"/>
    </location>
</feature>
<dbReference type="SUPFAM" id="SSF48403">
    <property type="entry name" value="Ankyrin repeat"/>
    <property type="match status" value="1"/>
</dbReference>
<feature type="region of interest" description="Disordered" evidence="2">
    <location>
        <begin position="343"/>
        <end position="411"/>
    </location>
</feature>
<organism evidence="4 5">
    <name type="scientific">Trichoderma harzianum CBS 226.95</name>
    <dbReference type="NCBI Taxonomy" id="983964"/>
    <lineage>
        <taxon>Eukaryota</taxon>
        <taxon>Fungi</taxon>
        <taxon>Dikarya</taxon>
        <taxon>Ascomycota</taxon>
        <taxon>Pezizomycotina</taxon>
        <taxon>Sordariomycetes</taxon>
        <taxon>Hypocreomycetidae</taxon>
        <taxon>Hypocreales</taxon>
        <taxon>Hypocreaceae</taxon>
        <taxon>Trichoderma</taxon>
    </lineage>
</organism>
<dbReference type="InterPro" id="IPR035994">
    <property type="entry name" value="Nucleoside_phosphorylase_sf"/>
</dbReference>
<feature type="compositionally biased region" description="Low complexity" evidence="2">
    <location>
        <begin position="345"/>
        <end position="354"/>
    </location>
</feature>
<dbReference type="GO" id="GO:0003824">
    <property type="term" value="F:catalytic activity"/>
    <property type="evidence" value="ECO:0007669"/>
    <property type="project" value="InterPro"/>
</dbReference>
<keyword evidence="5" id="KW-1185">Reference proteome</keyword>
<dbReference type="InterPro" id="IPR036770">
    <property type="entry name" value="Ankyrin_rpt-contain_sf"/>
</dbReference>
<dbReference type="Proteomes" id="UP000241690">
    <property type="component" value="Unassembled WGS sequence"/>
</dbReference>
<evidence type="ECO:0000256" key="1">
    <source>
        <dbReference type="PROSITE-ProRule" id="PRU00023"/>
    </source>
</evidence>
<dbReference type="PANTHER" id="PTHR46082">
    <property type="entry name" value="ATP/GTP-BINDING PROTEIN-RELATED"/>
    <property type="match status" value="1"/>
</dbReference>
<evidence type="ECO:0000256" key="2">
    <source>
        <dbReference type="SAM" id="MobiDB-lite"/>
    </source>
</evidence>
<name>A0A2T3ZUI3_TRIHA</name>
<feature type="compositionally biased region" description="Low complexity" evidence="2">
    <location>
        <begin position="374"/>
        <end position="386"/>
    </location>
</feature>
<dbReference type="EMBL" id="KZ679699">
    <property type="protein sequence ID" value="PTB48476.1"/>
    <property type="molecule type" value="Genomic_DNA"/>
</dbReference>
<gene>
    <name evidence="4" type="ORF">M431DRAFT_155677</name>
</gene>
<dbReference type="Gene3D" id="1.25.40.20">
    <property type="entry name" value="Ankyrin repeat-containing domain"/>
    <property type="match status" value="1"/>
</dbReference>
<dbReference type="SMART" id="SM00248">
    <property type="entry name" value="ANK"/>
    <property type="match status" value="1"/>
</dbReference>
<protein>
    <recommendedName>
        <fullName evidence="3">Nucleoside phosphorylase domain-containing protein</fullName>
    </recommendedName>
</protein>
<evidence type="ECO:0000313" key="4">
    <source>
        <dbReference type="EMBL" id="PTB48476.1"/>
    </source>
</evidence>
<feature type="domain" description="Nucleoside phosphorylase" evidence="3">
    <location>
        <begin position="211"/>
        <end position="303"/>
    </location>
</feature>
<keyword evidence="1" id="KW-0040">ANK repeat</keyword>
<dbReference type="SUPFAM" id="SSF53167">
    <property type="entry name" value="Purine and uridine phosphorylases"/>
    <property type="match status" value="1"/>
</dbReference>
<feature type="region of interest" description="Disordered" evidence="2">
    <location>
        <begin position="582"/>
        <end position="606"/>
    </location>
</feature>
<feature type="compositionally biased region" description="Polar residues" evidence="2">
    <location>
        <begin position="675"/>
        <end position="697"/>
    </location>
</feature>
<dbReference type="InterPro" id="IPR053137">
    <property type="entry name" value="NLR-like"/>
</dbReference>
<dbReference type="InterPro" id="IPR002110">
    <property type="entry name" value="Ankyrin_rpt"/>
</dbReference>
<dbReference type="GO" id="GO:0009116">
    <property type="term" value="P:nucleoside metabolic process"/>
    <property type="evidence" value="ECO:0007669"/>
    <property type="project" value="InterPro"/>
</dbReference>
<proteinExistence type="predicted"/>
<dbReference type="GeneID" id="36621495"/>
<accession>A0A2T3ZUI3</accession>